<organism evidence="2 3">
    <name type="scientific">Desmophyllum pertusum</name>
    <dbReference type="NCBI Taxonomy" id="174260"/>
    <lineage>
        <taxon>Eukaryota</taxon>
        <taxon>Metazoa</taxon>
        <taxon>Cnidaria</taxon>
        <taxon>Anthozoa</taxon>
        <taxon>Hexacorallia</taxon>
        <taxon>Scleractinia</taxon>
        <taxon>Caryophylliina</taxon>
        <taxon>Caryophylliidae</taxon>
        <taxon>Desmophyllum</taxon>
    </lineage>
</organism>
<reference evidence="2" key="1">
    <citation type="submission" date="2023-01" db="EMBL/GenBank/DDBJ databases">
        <title>Genome assembly of the deep-sea coral Lophelia pertusa.</title>
        <authorList>
            <person name="Herrera S."/>
            <person name="Cordes E."/>
        </authorList>
    </citation>
    <scope>NUCLEOTIDE SEQUENCE</scope>
    <source>
        <strain evidence="2">USNM1676648</strain>
        <tissue evidence="2">Polyp</tissue>
    </source>
</reference>
<sequence length="356" mass="41334">MESQQDVFKKPEEPRPKTPTFKRAPEDEVNCERPSKVSKKPSKMMAILMEKQNTSFLGNMVALHDARSPPDVFWWEGDILVPASYNNSKFLMVEDTCFPPHYTPVEKQARLVDWGKFAVKYNPYLKLNCLDDQTVEVVLVRQSIHVVPHERLTLAFMDARFPQVIELLKRSYEPSKHFEGKTLKLITHPFNKINDGYSKDPYMLSKEYVIGMIKYLIENGLIMVERPELDIDQHTVENGRNFYSVTIEGRKMLCEGIGRIVKFNCSKKREHYKLFISKFFTGRGWNDSCINPNCTNIVIRDNEYASLHELGIDREKALNKGFYICGKCARDNFFDQKANSALCYDEEQDEESLEGI</sequence>
<feature type="compositionally biased region" description="Basic and acidic residues" evidence="1">
    <location>
        <begin position="7"/>
        <end position="16"/>
    </location>
</feature>
<protein>
    <submittedName>
        <fullName evidence="2">Uncharacterized protein</fullName>
    </submittedName>
</protein>
<comment type="caution">
    <text evidence="2">The sequence shown here is derived from an EMBL/GenBank/DDBJ whole genome shotgun (WGS) entry which is preliminary data.</text>
</comment>
<evidence type="ECO:0000256" key="1">
    <source>
        <dbReference type="SAM" id="MobiDB-lite"/>
    </source>
</evidence>
<dbReference type="Proteomes" id="UP001163046">
    <property type="component" value="Unassembled WGS sequence"/>
</dbReference>
<accession>A0A9W9Y7L0</accession>
<feature type="region of interest" description="Disordered" evidence="1">
    <location>
        <begin position="1"/>
        <end position="39"/>
    </location>
</feature>
<keyword evidence="3" id="KW-1185">Reference proteome</keyword>
<dbReference type="EMBL" id="MU827830">
    <property type="protein sequence ID" value="KAJ7321167.1"/>
    <property type="molecule type" value="Genomic_DNA"/>
</dbReference>
<dbReference type="AlphaFoldDB" id="A0A9W9Y7L0"/>
<evidence type="ECO:0000313" key="2">
    <source>
        <dbReference type="EMBL" id="KAJ7321167.1"/>
    </source>
</evidence>
<proteinExistence type="predicted"/>
<feature type="compositionally biased region" description="Basic and acidic residues" evidence="1">
    <location>
        <begin position="23"/>
        <end position="35"/>
    </location>
</feature>
<gene>
    <name evidence="2" type="ORF">OS493_035335</name>
</gene>
<evidence type="ECO:0000313" key="3">
    <source>
        <dbReference type="Proteomes" id="UP001163046"/>
    </source>
</evidence>
<name>A0A9W9Y7L0_9CNID</name>